<name>A0A9P4YPL4_9HYPO</name>
<gene>
    <name evidence="2" type="ORF">GMORB2_4747</name>
</gene>
<feature type="domain" description="Amidase" evidence="1">
    <location>
        <begin position="27"/>
        <end position="338"/>
    </location>
</feature>
<evidence type="ECO:0000313" key="3">
    <source>
        <dbReference type="Proteomes" id="UP000749293"/>
    </source>
</evidence>
<dbReference type="InterPro" id="IPR036928">
    <property type="entry name" value="AS_sf"/>
</dbReference>
<dbReference type="SUPFAM" id="SSF75304">
    <property type="entry name" value="Amidase signature (AS) enzymes"/>
    <property type="match status" value="1"/>
</dbReference>
<dbReference type="InterPro" id="IPR023631">
    <property type="entry name" value="Amidase_dom"/>
</dbReference>
<dbReference type="AlphaFoldDB" id="A0A9P4YPL4"/>
<dbReference type="GeneID" id="55970975"/>
<dbReference type="RefSeq" id="XP_035318134.1">
    <property type="nucleotide sequence ID" value="XM_035466721.1"/>
</dbReference>
<dbReference type="NCBIfam" id="NF005127">
    <property type="entry name" value="PRK06565.1"/>
    <property type="match status" value="1"/>
</dbReference>
<dbReference type="Pfam" id="PF01425">
    <property type="entry name" value="Amidase"/>
    <property type="match status" value="1"/>
</dbReference>
<evidence type="ECO:0000259" key="1">
    <source>
        <dbReference type="Pfam" id="PF01425"/>
    </source>
</evidence>
<proteinExistence type="predicted"/>
<dbReference type="EMBL" id="JAANYQ010000024">
    <property type="protein sequence ID" value="KAF4119482.1"/>
    <property type="molecule type" value="Genomic_DNA"/>
</dbReference>
<accession>A0A9P4YPL4</accession>
<sequence length="698" mass="75867">MTTLSIVEASIDDLKFALSSGSLTSVDLVARYLRRIARYDCRGPSLNAVPILNERVFDEAGKSDDRRAAGKPELDLEGIPFTVKDSYKVKGMTVASGSPAFENLVANDNAFTVSAIKNAGGIVLGRTNMPPMAYGGMQRGIYGRAESPYNPKYLAAAFASGSSNGSAVSTATSMAAFGMAEETVSSGRSPASNNALVAYTPSRGWISIRGNWPLYPTCDVVVPHTRSMDDMLTLLKVITADDLITEGDFWRDQPFISLEKPWGGKHLSPTYFRDMAKTTSLKGLRIAVPTMYIGGEAPDGATPVETSAGVIELWEGAKKNLEALGAEVIEVPDFPAVTAYEHPDIFISSESAARLPHNWNWYERGPLVAHGWDKFLRSNQDPNCCSLSDVKDEFEIFPLTMRGPAEYKHLPTENSLHWGKLAGYVQENPSMYELENLEEAVKALEAMRKQLFDDYLEQLGCDMFAFPACGDVAEADADVNEISADLSWKNGVFYSNGNRALRHLGIPSVTVPMGVLADKKIPVGLMFLGRAYEDENLLRWANAFEKKTRLRESPIHTPALESDTIPLNGHPAPSTRAPRPILMIEKCSVSTHDQSAGILKVEIQGTIEIVDGLGDAKPVAEVIVDGQDVSADHVAIKKLACGEAHKTFELKAWTLVPKPLIREGWEKTRAPIAGEKTIVVVLARSCAGGLPSGYLGLV</sequence>
<evidence type="ECO:0000313" key="2">
    <source>
        <dbReference type="EMBL" id="KAF4119482.1"/>
    </source>
</evidence>
<dbReference type="OrthoDB" id="566138at2759"/>
<protein>
    <submittedName>
        <fullName evidence="2">Asp-tRNAAsn/Glu-tRNAGln amidotransferase A subunit or related amidase</fullName>
    </submittedName>
</protein>
<comment type="caution">
    <text evidence="2">The sequence shown here is derived from an EMBL/GenBank/DDBJ whole genome shotgun (WGS) entry which is preliminary data.</text>
</comment>
<organism evidence="2 3">
    <name type="scientific">Geosmithia morbida</name>
    <dbReference type="NCBI Taxonomy" id="1094350"/>
    <lineage>
        <taxon>Eukaryota</taxon>
        <taxon>Fungi</taxon>
        <taxon>Dikarya</taxon>
        <taxon>Ascomycota</taxon>
        <taxon>Pezizomycotina</taxon>
        <taxon>Sordariomycetes</taxon>
        <taxon>Hypocreomycetidae</taxon>
        <taxon>Hypocreales</taxon>
        <taxon>Bionectriaceae</taxon>
        <taxon>Geosmithia</taxon>
    </lineage>
</organism>
<dbReference type="Gene3D" id="3.90.1300.10">
    <property type="entry name" value="Amidase signature (AS) domain"/>
    <property type="match status" value="1"/>
</dbReference>
<dbReference type="Proteomes" id="UP000749293">
    <property type="component" value="Unassembled WGS sequence"/>
</dbReference>
<dbReference type="PANTHER" id="PTHR42678">
    <property type="entry name" value="AMIDASE"/>
    <property type="match status" value="1"/>
</dbReference>
<keyword evidence="3" id="KW-1185">Reference proteome</keyword>
<dbReference type="PANTHER" id="PTHR42678:SF11">
    <property type="entry name" value="AMIDASE FAMILY PROTEIN"/>
    <property type="match status" value="1"/>
</dbReference>
<reference evidence="2" key="1">
    <citation type="submission" date="2020-03" db="EMBL/GenBank/DDBJ databases">
        <title>Site-based positive gene gene selection in Geosmithia morbida across the United States reveals a broad range of putative effectors and factors for local host and environmental adapation.</title>
        <authorList>
            <person name="Onufrak A."/>
            <person name="Murdoch R.W."/>
            <person name="Gazis R."/>
            <person name="Huff M."/>
            <person name="Staton M."/>
            <person name="Klingeman W."/>
            <person name="Hadziabdic D."/>
        </authorList>
    </citation>
    <scope>NUCLEOTIDE SEQUENCE</scope>
    <source>
        <strain evidence="2">1262</strain>
    </source>
</reference>